<evidence type="ECO:0000256" key="1">
    <source>
        <dbReference type="SAM" id="MobiDB-lite"/>
    </source>
</evidence>
<comment type="caution">
    <text evidence="4">The sequence shown here is derived from an EMBL/GenBank/DDBJ whole genome shotgun (WGS) entry which is preliminary data.</text>
</comment>
<name>A0AAW7HLH3_9PSED</name>
<proteinExistence type="predicted"/>
<dbReference type="EMBL" id="JAJSRF020000001">
    <property type="protein sequence ID" value="MDM3954274.1"/>
    <property type="molecule type" value="Genomic_DNA"/>
</dbReference>
<evidence type="ECO:0000259" key="3">
    <source>
        <dbReference type="Pfam" id="PF20455"/>
    </source>
</evidence>
<evidence type="ECO:0000313" key="4">
    <source>
        <dbReference type="EMBL" id="MDM3954274.1"/>
    </source>
</evidence>
<feature type="transmembrane region" description="Helical" evidence="2">
    <location>
        <begin position="283"/>
        <end position="305"/>
    </location>
</feature>
<reference evidence="4" key="1">
    <citation type="submission" date="2023-06" db="EMBL/GenBank/DDBJ databases">
        <title>MBL-encoding genomic islands in Pseudomonas spp. in Poland.</title>
        <authorList>
            <person name="Urbanowicz P."/>
            <person name="Izdebski R."/>
            <person name="Biedrzycka M."/>
            <person name="Gniadkowski M."/>
        </authorList>
    </citation>
    <scope>NUCLEOTIDE SEQUENCE</scope>
    <source>
        <strain evidence="4">NMI5768_13</strain>
    </source>
</reference>
<feature type="region of interest" description="Disordered" evidence="1">
    <location>
        <begin position="351"/>
        <end position="385"/>
    </location>
</feature>
<keyword evidence="2" id="KW-0812">Transmembrane</keyword>
<keyword evidence="2" id="KW-1133">Transmembrane helix</keyword>
<accession>A0AAW7HLH3</accession>
<feature type="domain" description="DUF6708" evidence="3">
    <location>
        <begin position="143"/>
        <end position="320"/>
    </location>
</feature>
<dbReference type="Pfam" id="PF20455">
    <property type="entry name" value="DUF6708"/>
    <property type="match status" value="1"/>
</dbReference>
<dbReference type="Proteomes" id="UP001165439">
    <property type="component" value="Unassembled WGS sequence"/>
</dbReference>
<keyword evidence="2" id="KW-0472">Membrane</keyword>
<dbReference type="InterPro" id="IPR046554">
    <property type="entry name" value="DUF6708"/>
</dbReference>
<dbReference type="AlphaFoldDB" id="A0AAW7HLH3"/>
<dbReference type="GeneID" id="83679903"/>
<sequence>MYLIEWGFWQMATQSEAARRTYEAGMTPAEKRANRDFYEGDLNEEIHFSRVSETPLIRGPVYAFNETHMEMRCGGSEEKRGLITLVTIGGVLPGIIFGTGIAVGSIWLDITQPYSISFIAVILTALLASASGAALYFYLKYGVKISRLEMLTSRHLLIRFNRITQQVHLHRPSYCGGIVTFPWKTTGSTGIRPEDDSLSVGVRLGLIWHPSRTGLPHMEMALLGKQGQGGSELRDEWEFIRRYMEEGPHAVPRPRLSTQLPSPIQAFSAQFEGLGRFFRKSSWLFKIALLFVWPAFVIIGTGHWLSLLLCWRPRWPKVIREAGLPGKPVPPVTTLSDYPPAIQARLLANADRWQLKPGKRPAKKPRKTRRSKAQAKPAAPNEDCV</sequence>
<organism evidence="4 5">
    <name type="scientific">Pseudomonas alloputida</name>
    <dbReference type="NCBI Taxonomy" id="1940621"/>
    <lineage>
        <taxon>Bacteria</taxon>
        <taxon>Pseudomonadati</taxon>
        <taxon>Pseudomonadota</taxon>
        <taxon>Gammaproteobacteria</taxon>
        <taxon>Pseudomonadales</taxon>
        <taxon>Pseudomonadaceae</taxon>
        <taxon>Pseudomonas</taxon>
    </lineage>
</organism>
<protein>
    <recommendedName>
        <fullName evidence="3">DUF6708 domain-containing protein</fullName>
    </recommendedName>
</protein>
<gene>
    <name evidence="4" type="ORF">LU674_018380</name>
</gene>
<feature type="transmembrane region" description="Helical" evidence="2">
    <location>
        <begin position="114"/>
        <end position="139"/>
    </location>
</feature>
<evidence type="ECO:0000256" key="2">
    <source>
        <dbReference type="SAM" id="Phobius"/>
    </source>
</evidence>
<feature type="transmembrane region" description="Helical" evidence="2">
    <location>
        <begin position="81"/>
        <end position="108"/>
    </location>
</feature>
<dbReference type="RefSeq" id="WP_010954261.1">
    <property type="nucleotide sequence ID" value="NZ_CP128540.1"/>
</dbReference>
<evidence type="ECO:0000313" key="5">
    <source>
        <dbReference type="Proteomes" id="UP001165439"/>
    </source>
</evidence>
<feature type="compositionally biased region" description="Basic residues" evidence="1">
    <location>
        <begin position="357"/>
        <end position="373"/>
    </location>
</feature>